<evidence type="ECO:0008006" key="4">
    <source>
        <dbReference type="Google" id="ProtNLM"/>
    </source>
</evidence>
<dbReference type="Proteomes" id="UP000375525">
    <property type="component" value="Unassembled WGS sequence"/>
</dbReference>
<evidence type="ECO:0000256" key="1">
    <source>
        <dbReference type="SAM" id="Phobius"/>
    </source>
</evidence>
<feature type="transmembrane region" description="Helical" evidence="1">
    <location>
        <begin position="89"/>
        <end position="109"/>
    </location>
</feature>
<gene>
    <name evidence="2" type="ORF">PS880_01420</name>
</gene>
<protein>
    <recommendedName>
        <fullName evidence="4">Transmembrane protein</fullName>
    </recommendedName>
</protein>
<sequence>MITRMEVFKLIQISVALPDYTAPSSTTIGCALLFVISIPMSLLRPANTENSWVFWMWSTLLLSLLLLSQWACWSIFADVLEDTPAVRHLPLLMIGLLLSLLMGAFSWRLMYPSPLALLCGSQGVVAGVLLMINLARKKCQITSVIRD</sequence>
<dbReference type="PROSITE" id="PS51257">
    <property type="entry name" value="PROKAR_LIPOPROTEIN"/>
    <property type="match status" value="1"/>
</dbReference>
<evidence type="ECO:0000313" key="2">
    <source>
        <dbReference type="EMBL" id="VVO73289.1"/>
    </source>
</evidence>
<keyword evidence="1" id="KW-1133">Transmembrane helix</keyword>
<dbReference type="EMBL" id="CABVIH010000006">
    <property type="protein sequence ID" value="VVO73289.1"/>
    <property type="molecule type" value="Genomic_DNA"/>
</dbReference>
<evidence type="ECO:0000313" key="3">
    <source>
        <dbReference type="Proteomes" id="UP000375525"/>
    </source>
</evidence>
<feature type="transmembrane region" description="Helical" evidence="1">
    <location>
        <begin position="115"/>
        <end position="135"/>
    </location>
</feature>
<accession>A0A5E7I9D5</accession>
<name>A0A5E7I9D5_PSEFL</name>
<reference evidence="2 3" key="1">
    <citation type="submission" date="2019-09" db="EMBL/GenBank/DDBJ databases">
        <authorList>
            <person name="Chandra G."/>
            <person name="Truman W A."/>
        </authorList>
    </citation>
    <scope>NUCLEOTIDE SEQUENCE [LARGE SCALE GENOMIC DNA]</scope>
    <source>
        <strain evidence="2">PS880</strain>
    </source>
</reference>
<proteinExistence type="predicted"/>
<organism evidence="2 3">
    <name type="scientific">Pseudomonas fluorescens</name>
    <dbReference type="NCBI Taxonomy" id="294"/>
    <lineage>
        <taxon>Bacteria</taxon>
        <taxon>Pseudomonadati</taxon>
        <taxon>Pseudomonadota</taxon>
        <taxon>Gammaproteobacteria</taxon>
        <taxon>Pseudomonadales</taxon>
        <taxon>Pseudomonadaceae</taxon>
        <taxon>Pseudomonas</taxon>
    </lineage>
</organism>
<feature type="transmembrane region" description="Helical" evidence="1">
    <location>
        <begin position="54"/>
        <end position="77"/>
    </location>
</feature>
<keyword evidence="1" id="KW-0812">Transmembrane</keyword>
<dbReference type="AlphaFoldDB" id="A0A5E7I9D5"/>
<feature type="transmembrane region" description="Helical" evidence="1">
    <location>
        <begin position="20"/>
        <end position="42"/>
    </location>
</feature>
<keyword evidence="1" id="KW-0472">Membrane</keyword>